<feature type="domain" description="AMP-dependent synthetase/ligase" evidence="1">
    <location>
        <begin position="7"/>
        <end position="315"/>
    </location>
</feature>
<dbReference type="EMBL" id="LUTY01001131">
    <property type="protein sequence ID" value="OAD22163.1"/>
    <property type="molecule type" value="Genomic_DNA"/>
</dbReference>
<proteinExistence type="predicted"/>
<dbReference type="Gene3D" id="3.40.50.980">
    <property type="match status" value="2"/>
</dbReference>
<dbReference type="PANTHER" id="PTHR45527">
    <property type="entry name" value="NONRIBOSOMAL PEPTIDE SYNTHETASE"/>
    <property type="match status" value="1"/>
</dbReference>
<dbReference type="AlphaFoldDB" id="A0A176S285"/>
<feature type="non-terminal residue" evidence="2">
    <location>
        <position position="316"/>
    </location>
</feature>
<dbReference type="Pfam" id="PF00501">
    <property type="entry name" value="AMP-binding"/>
    <property type="match status" value="1"/>
</dbReference>
<dbReference type="PANTHER" id="PTHR45527:SF1">
    <property type="entry name" value="FATTY ACID SYNTHASE"/>
    <property type="match status" value="1"/>
</dbReference>
<keyword evidence="3" id="KW-1185">Reference proteome</keyword>
<feature type="non-terminal residue" evidence="2">
    <location>
        <position position="1"/>
    </location>
</feature>
<evidence type="ECO:0000259" key="1">
    <source>
        <dbReference type="Pfam" id="PF00501"/>
    </source>
</evidence>
<dbReference type="InterPro" id="IPR000873">
    <property type="entry name" value="AMP-dep_synth/lig_dom"/>
</dbReference>
<sequence length="316" mass="33813">KCLHELFEVQVERTPDAIAVVFEDQHLSYAALNRRANQLAHHLQTLGVKPEVLVGICIERSFDMVIGLLGILKAGGAYLPLDPTYPAARLAFMLEDAGVGVLLTQSSLKEGLPETTAPVVCLDTEREKLSRLSTNNLASSVAPSNLAYVIYTSGSTGQPKGVLIEHRGLCNLASAQIQSFGVQSNSHVLQFASLSFDASIWEIVMSLSSGAQLCLASSDSLLPGPSLMQLLHEQAITHLTLPPTALAVLPMEELLDLQYLIVAGEACSPDLVVQWSKGRGFFNAYGPTEATVCATLAQCTENQPKPPIGRPIANAQ</sequence>
<dbReference type="Proteomes" id="UP000076962">
    <property type="component" value="Unassembled WGS sequence"/>
</dbReference>
<gene>
    <name evidence="2" type="ORF">THIOM_002048</name>
</gene>
<dbReference type="GO" id="GO:0043041">
    <property type="term" value="P:amino acid activation for nonribosomal peptide biosynthetic process"/>
    <property type="evidence" value="ECO:0007669"/>
    <property type="project" value="TreeGrafter"/>
</dbReference>
<organism evidence="2 3">
    <name type="scientific">Candidatus Thiomargarita nelsonii</name>
    <dbReference type="NCBI Taxonomy" id="1003181"/>
    <lineage>
        <taxon>Bacteria</taxon>
        <taxon>Pseudomonadati</taxon>
        <taxon>Pseudomonadota</taxon>
        <taxon>Gammaproteobacteria</taxon>
        <taxon>Thiotrichales</taxon>
        <taxon>Thiotrichaceae</taxon>
        <taxon>Thiomargarita</taxon>
    </lineage>
</organism>
<accession>A0A176S285</accession>
<dbReference type="GO" id="GO:0005737">
    <property type="term" value="C:cytoplasm"/>
    <property type="evidence" value="ECO:0007669"/>
    <property type="project" value="TreeGrafter"/>
</dbReference>
<dbReference type="GO" id="GO:0044550">
    <property type="term" value="P:secondary metabolite biosynthetic process"/>
    <property type="evidence" value="ECO:0007669"/>
    <property type="project" value="TreeGrafter"/>
</dbReference>
<dbReference type="PRINTS" id="PR00154">
    <property type="entry name" value="AMPBINDING"/>
</dbReference>
<comment type="caution">
    <text evidence="2">The sequence shown here is derived from an EMBL/GenBank/DDBJ whole genome shotgun (WGS) entry which is preliminary data.</text>
</comment>
<dbReference type="SUPFAM" id="SSF56801">
    <property type="entry name" value="Acetyl-CoA synthetase-like"/>
    <property type="match status" value="1"/>
</dbReference>
<dbReference type="InterPro" id="IPR020459">
    <property type="entry name" value="AMP-binding"/>
</dbReference>
<dbReference type="FunFam" id="3.40.50.980:FF:000001">
    <property type="entry name" value="Non-ribosomal peptide synthetase"/>
    <property type="match status" value="1"/>
</dbReference>
<name>A0A176S285_9GAMM</name>
<evidence type="ECO:0000313" key="3">
    <source>
        <dbReference type="Proteomes" id="UP000076962"/>
    </source>
</evidence>
<evidence type="ECO:0000313" key="2">
    <source>
        <dbReference type="EMBL" id="OAD22163.1"/>
    </source>
</evidence>
<dbReference type="InterPro" id="IPR020845">
    <property type="entry name" value="AMP-binding_CS"/>
</dbReference>
<reference evidence="2 3" key="1">
    <citation type="submission" date="2016-05" db="EMBL/GenBank/DDBJ databases">
        <title>Single-cell genome of chain-forming Candidatus Thiomargarita nelsonii and comparison to other large sulfur-oxidizing bacteria.</title>
        <authorList>
            <person name="Winkel M."/>
            <person name="Salman V."/>
            <person name="Woyke T."/>
            <person name="Schulz-Vogt H."/>
            <person name="Richter M."/>
            <person name="Flood B."/>
            <person name="Bailey J."/>
            <person name="Amann R."/>
            <person name="Mussmann M."/>
        </authorList>
    </citation>
    <scope>NUCLEOTIDE SEQUENCE [LARGE SCALE GENOMIC DNA]</scope>
    <source>
        <strain evidence="2 3">THI036</strain>
    </source>
</reference>
<dbReference type="PROSITE" id="PS00455">
    <property type="entry name" value="AMP_BINDING"/>
    <property type="match status" value="1"/>
</dbReference>
<dbReference type="GO" id="GO:0031177">
    <property type="term" value="F:phosphopantetheine binding"/>
    <property type="evidence" value="ECO:0007669"/>
    <property type="project" value="TreeGrafter"/>
</dbReference>
<protein>
    <submittedName>
        <fullName evidence="2">Microcystin synthetase</fullName>
    </submittedName>
</protein>